<feature type="domain" description="Peripheral subunit-binding (PSBD)" evidence="11">
    <location>
        <begin position="147"/>
        <end position="184"/>
    </location>
</feature>
<name>A0A139STB5_9BACT</name>
<dbReference type="SUPFAM" id="SSF47005">
    <property type="entry name" value="Peripheral subunit-binding domain of 2-oxo acid dehydrogenase complex"/>
    <property type="match status" value="1"/>
</dbReference>
<dbReference type="InterPro" id="IPR001078">
    <property type="entry name" value="2-oxoacid_DH_actylTfrase"/>
</dbReference>
<evidence type="ECO:0000313" key="13">
    <source>
        <dbReference type="Proteomes" id="UP000071392"/>
    </source>
</evidence>
<dbReference type="EMBL" id="LSZP01000004">
    <property type="protein sequence ID" value="KXU37816.1"/>
    <property type="molecule type" value="Genomic_DNA"/>
</dbReference>
<dbReference type="InterPro" id="IPR011053">
    <property type="entry name" value="Single_hybrid_motif"/>
</dbReference>
<keyword evidence="5 8" id="KW-0012">Acyltransferase</keyword>
<dbReference type="SUPFAM" id="SSF51230">
    <property type="entry name" value="Single hybrid motif"/>
    <property type="match status" value="1"/>
</dbReference>
<dbReference type="PANTHER" id="PTHR23151">
    <property type="entry name" value="DIHYDROLIPOAMIDE ACETYL/SUCCINYL-TRANSFERASE-RELATED"/>
    <property type="match status" value="1"/>
</dbReference>
<feature type="compositionally biased region" description="Low complexity" evidence="9">
    <location>
        <begin position="92"/>
        <end position="123"/>
    </location>
</feature>
<dbReference type="CDD" id="cd06849">
    <property type="entry name" value="lipoyl_domain"/>
    <property type="match status" value="1"/>
</dbReference>
<evidence type="ECO:0000256" key="5">
    <source>
        <dbReference type="ARBA" id="ARBA00023315"/>
    </source>
</evidence>
<keyword evidence="3 8" id="KW-0808">Transferase</keyword>
<evidence type="ECO:0000256" key="7">
    <source>
        <dbReference type="ARBA" id="ARBA00048370"/>
    </source>
</evidence>
<feature type="region of interest" description="Disordered" evidence="9">
    <location>
        <begin position="85"/>
        <end position="123"/>
    </location>
</feature>
<dbReference type="InterPro" id="IPR036625">
    <property type="entry name" value="E3-bd_dom_sf"/>
</dbReference>
<comment type="caution">
    <text evidence="12">The sequence shown here is derived from an EMBL/GenBank/DDBJ whole genome shotgun (WGS) entry which is preliminary data.</text>
</comment>
<keyword evidence="13" id="KW-1185">Reference proteome</keyword>
<comment type="similarity">
    <text evidence="1 8">Belongs to the 2-oxoacid dehydrogenase family.</text>
</comment>
<organism evidence="12 13">
    <name type="scientific">Cephaloticoccus capnophilus</name>
    <dbReference type="NCBI Taxonomy" id="1548208"/>
    <lineage>
        <taxon>Bacteria</taxon>
        <taxon>Pseudomonadati</taxon>
        <taxon>Verrucomicrobiota</taxon>
        <taxon>Opitutia</taxon>
        <taxon>Opitutales</taxon>
        <taxon>Opitutaceae</taxon>
        <taxon>Cephaloticoccus</taxon>
    </lineage>
</organism>
<comment type="catalytic activity">
    <reaction evidence="7 8">
        <text>N(6)-[(R)-dihydrolipoyl]-L-lysyl-[protein] + acetyl-CoA = N(6)-[(R)-S(8)-acetyldihydrolipoyl]-L-lysyl-[protein] + CoA</text>
        <dbReference type="Rhea" id="RHEA:17017"/>
        <dbReference type="Rhea" id="RHEA-COMP:10475"/>
        <dbReference type="Rhea" id="RHEA-COMP:10478"/>
        <dbReference type="ChEBI" id="CHEBI:57287"/>
        <dbReference type="ChEBI" id="CHEBI:57288"/>
        <dbReference type="ChEBI" id="CHEBI:83100"/>
        <dbReference type="ChEBI" id="CHEBI:83111"/>
        <dbReference type="EC" id="2.3.1.12"/>
    </reaction>
</comment>
<dbReference type="GO" id="GO:0004742">
    <property type="term" value="F:dihydrolipoyllysine-residue acetyltransferase activity"/>
    <property type="evidence" value="ECO:0007669"/>
    <property type="project" value="UniProtKB-UniRule"/>
</dbReference>
<dbReference type="STRING" id="1548208.AXK12_01245"/>
<comment type="subunit">
    <text evidence="2">Forms a 24-polypeptide structural core with octahedral symmetry.</text>
</comment>
<dbReference type="Gene3D" id="2.40.50.100">
    <property type="match status" value="1"/>
</dbReference>
<evidence type="ECO:0000256" key="8">
    <source>
        <dbReference type="RuleBase" id="RU361137"/>
    </source>
</evidence>
<dbReference type="Pfam" id="PF00364">
    <property type="entry name" value="Biotin_lipoyl"/>
    <property type="match status" value="1"/>
</dbReference>
<dbReference type="Proteomes" id="UP000071392">
    <property type="component" value="Unassembled WGS sequence"/>
</dbReference>
<evidence type="ECO:0000256" key="6">
    <source>
        <dbReference type="ARBA" id="ARBA00025211"/>
    </source>
</evidence>
<reference evidence="12 13" key="1">
    <citation type="submission" date="2016-02" db="EMBL/GenBank/DDBJ databases">
        <authorList>
            <person name="Wen L."/>
            <person name="He K."/>
            <person name="Yang H."/>
        </authorList>
    </citation>
    <scope>NUCLEOTIDE SEQUENCE [LARGE SCALE GENOMIC DNA]</scope>
    <source>
        <strain evidence="12 13">CV41</strain>
    </source>
</reference>
<evidence type="ECO:0000256" key="2">
    <source>
        <dbReference type="ARBA" id="ARBA00011484"/>
    </source>
</evidence>
<dbReference type="InterPro" id="IPR004167">
    <property type="entry name" value="PSBD"/>
</dbReference>
<dbReference type="SUPFAM" id="SSF52777">
    <property type="entry name" value="CoA-dependent acyltransferases"/>
    <property type="match status" value="1"/>
</dbReference>
<proteinExistence type="inferred from homology"/>
<protein>
    <recommendedName>
        <fullName evidence="8">Acetyltransferase component of pyruvate dehydrogenase complex</fullName>
        <ecNumber evidence="8">2.3.1.12</ecNumber>
    </recommendedName>
</protein>
<dbReference type="NCBIfam" id="TIGR01349">
    <property type="entry name" value="PDHac_trf_mito"/>
    <property type="match status" value="1"/>
</dbReference>
<dbReference type="Gene3D" id="4.10.320.10">
    <property type="entry name" value="E3-binding domain"/>
    <property type="match status" value="1"/>
</dbReference>
<dbReference type="InterPro" id="IPR000089">
    <property type="entry name" value="Biotin_lipoyl"/>
</dbReference>
<dbReference type="InterPro" id="IPR006257">
    <property type="entry name" value="LAT1"/>
</dbReference>
<evidence type="ECO:0000256" key="4">
    <source>
        <dbReference type="ARBA" id="ARBA00022823"/>
    </source>
</evidence>
<dbReference type="InterPro" id="IPR045257">
    <property type="entry name" value="E2/Pdx1"/>
</dbReference>
<dbReference type="AlphaFoldDB" id="A0A139STB5"/>
<keyword evidence="4 8" id="KW-0450">Lipoyl</keyword>
<dbReference type="PANTHER" id="PTHR23151:SF90">
    <property type="entry name" value="DIHYDROLIPOYLLYSINE-RESIDUE ACETYLTRANSFERASE COMPONENT OF PYRUVATE DEHYDROGENASE COMPLEX, MITOCHONDRIAL-RELATED"/>
    <property type="match status" value="1"/>
</dbReference>
<sequence length="447" mass="45807">MADIIEMPKLSDTMTVGTLVKWLKKEGDSVSNGDMLAEVETDKATMELESFFDGTLLKCFVEAGAQVEIGSPLCAIGEKGETVEAPAPKAPAPAENAQPATAAPATPAAAPITPAAITPTPASSPIVPAPASAAPAAAGSSAAGKLRISPLAKKLAAEKGIDPTRVKGSGPGGRIVRADILAAEKNPAAAAQSAGAAAGARPAKPTWAWRSALDKSAIQAPGIAPLSNMRATIAKRLVESKTQFPHFYLEIEVDAAPLGALREQLNAGLGADGVRLSVNDLILKAAALALRAVPAVNASWSDAGIVSHGATHVSFAVAIDDGLITPVIKDTDRKTVFEISAEAKDLAKRAKAKKLAPAEFTGGTFCVSNLGMMGITRFHAIINPPNAAILAVGATVKKPVVVKDQITIGERMVITLSCDHRVVDGALAAQFMNAVKAHLETPALLLV</sequence>
<dbReference type="OrthoDB" id="9805770at2"/>
<evidence type="ECO:0000259" key="10">
    <source>
        <dbReference type="PROSITE" id="PS50968"/>
    </source>
</evidence>
<dbReference type="InterPro" id="IPR023213">
    <property type="entry name" value="CAT-like_dom_sf"/>
</dbReference>
<evidence type="ECO:0000256" key="1">
    <source>
        <dbReference type="ARBA" id="ARBA00007317"/>
    </source>
</evidence>
<feature type="domain" description="Lipoyl-binding" evidence="10">
    <location>
        <begin position="2"/>
        <end position="77"/>
    </location>
</feature>
<evidence type="ECO:0000256" key="9">
    <source>
        <dbReference type="SAM" id="MobiDB-lite"/>
    </source>
</evidence>
<dbReference type="EC" id="2.3.1.12" evidence="8"/>
<dbReference type="GO" id="GO:0006086">
    <property type="term" value="P:pyruvate decarboxylation to acetyl-CoA"/>
    <property type="evidence" value="ECO:0007669"/>
    <property type="project" value="InterPro"/>
</dbReference>
<accession>A0A139STB5</accession>
<dbReference type="GO" id="GO:0045254">
    <property type="term" value="C:pyruvate dehydrogenase complex"/>
    <property type="evidence" value="ECO:0007669"/>
    <property type="project" value="UniProtKB-UniRule"/>
</dbReference>
<dbReference type="Pfam" id="PF00198">
    <property type="entry name" value="2-oxoacid_dh"/>
    <property type="match status" value="1"/>
</dbReference>
<evidence type="ECO:0000256" key="3">
    <source>
        <dbReference type="ARBA" id="ARBA00022679"/>
    </source>
</evidence>
<dbReference type="Gene3D" id="3.30.559.10">
    <property type="entry name" value="Chloramphenicol acetyltransferase-like domain"/>
    <property type="match status" value="1"/>
</dbReference>
<evidence type="ECO:0000313" key="12">
    <source>
        <dbReference type="EMBL" id="KXU37816.1"/>
    </source>
</evidence>
<comment type="cofactor">
    <cofactor evidence="8">
        <name>(R)-lipoate</name>
        <dbReference type="ChEBI" id="CHEBI:83088"/>
    </cofactor>
    <text evidence="8">Binds 1 lipoyl cofactor covalently.</text>
</comment>
<dbReference type="Pfam" id="PF02817">
    <property type="entry name" value="E3_binding"/>
    <property type="match status" value="1"/>
</dbReference>
<comment type="function">
    <text evidence="6">The pyruvate dehydrogenase complex catalyzes the overall conversion of pyruvate to acetyl-CoA and CO(2). It contains multiple copies of three enzymatic components: pyruvate dehydrogenase (E1), dihydrolipoamide acetyltransferase (E2) and lipoamide dehydrogenase (E3).</text>
</comment>
<dbReference type="PROSITE" id="PS50968">
    <property type="entry name" value="BIOTINYL_LIPOYL"/>
    <property type="match status" value="1"/>
</dbReference>
<evidence type="ECO:0000259" key="11">
    <source>
        <dbReference type="PROSITE" id="PS51826"/>
    </source>
</evidence>
<gene>
    <name evidence="12" type="ORF">AXK12_01245</name>
</gene>
<dbReference type="FunFam" id="2.40.50.100:FF:000010">
    <property type="entry name" value="Acetyltransferase component of pyruvate dehydrogenase complex"/>
    <property type="match status" value="1"/>
</dbReference>
<dbReference type="RefSeq" id="WP_068710842.1">
    <property type="nucleotide sequence ID" value="NZ_LSZP01000004.1"/>
</dbReference>
<dbReference type="PROSITE" id="PS51826">
    <property type="entry name" value="PSBD"/>
    <property type="match status" value="1"/>
</dbReference>